<dbReference type="AlphaFoldDB" id="A0A426Z9S9"/>
<accession>A0A426Z9S9</accession>
<feature type="compositionally biased region" description="Basic and acidic residues" evidence="1">
    <location>
        <begin position="92"/>
        <end position="110"/>
    </location>
</feature>
<dbReference type="EMBL" id="AMZH03007671">
    <property type="protein sequence ID" value="RRT60706.1"/>
    <property type="molecule type" value="Genomic_DNA"/>
</dbReference>
<protein>
    <submittedName>
        <fullName evidence="2">Uncharacterized protein</fullName>
    </submittedName>
</protein>
<organism evidence="2 3">
    <name type="scientific">Ensete ventricosum</name>
    <name type="common">Abyssinian banana</name>
    <name type="synonym">Musa ensete</name>
    <dbReference type="NCBI Taxonomy" id="4639"/>
    <lineage>
        <taxon>Eukaryota</taxon>
        <taxon>Viridiplantae</taxon>
        <taxon>Streptophyta</taxon>
        <taxon>Embryophyta</taxon>
        <taxon>Tracheophyta</taxon>
        <taxon>Spermatophyta</taxon>
        <taxon>Magnoliopsida</taxon>
        <taxon>Liliopsida</taxon>
        <taxon>Zingiberales</taxon>
        <taxon>Musaceae</taxon>
        <taxon>Ensete</taxon>
    </lineage>
</organism>
<name>A0A426Z9S9_ENSVE</name>
<feature type="compositionally biased region" description="Acidic residues" evidence="1">
    <location>
        <begin position="111"/>
        <end position="135"/>
    </location>
</feature>
<comment type="caution">
    <text evidence="2">The sequence shown here is derived from an EMBL/GenBank/DDBJ whole genome shotgun (WGS) entry which is preliminary data.</text>
</comment>
<evidence type="ECO:0000256" key="1">
    <source>
        <dbReference type="SAM" id="MobiDB-lite"/>
    </source>
</evidence>
<reference evidence="2 3" key="1">
    <citation type="journal article" date="2014" name="Agronomy (Basel)">
        <title>A Draft Genome Sequence for Ensete ventricosum, the Drought-Tolerant Tree Against Hunger.</title>
        <authorList>
            <person name="Harrison J."/>
            <person name="Moore K.A."/>
            <person name="Paszkiewicz K."/>
            <person name="Jones T."/>
            <person name="Grant M."/>
            <person name="Ambacheew D."/>
            <person name="Muzemil S."/>
            <person name="Studholme D.J."/>
        </authorList>
    </citation>
    <scope>NUCLEOTIDE SEQUENCE [LARGE SCALE GENOMIC DNA]</scope>
</reference>
<gene>
    <name evidence="2" type="ORF">B296_00017247</name>
</gene>
<evidence type="ECO:0000313" key="2">
    <source>
        <dbReference type="EMBL" id="RRT60706.1"/>
    </source>
</evidence>
<feature type="region of interest" description="Disordered" evidence="1">
    <location>
        <begin position="92"/>
        <end position="142"/>
    </location>
</feature>
<sequence>MPVSSSIKVFPSASSKVLHGPIFPCRNFYMYPYDMPITANDDTLISKVSSINQGSLFLSTTGTVSVIWLDLYIQVSTGVLCVDTLCTSVSERKTEREEKGIVEEQRKEEGEAMEEEDGAMEEEEDGMVEEEEGEVVEEKKKRRACIEEIKSRE</sequence>
<dbReference type="Proteomes" id="UP000287651">
    <property type="component" value="Unassembled WGS sequence"/>
</dbReference>
<proteinExistence type="predicted"/>
<evidence type="ECO:0000313" key="3">
    <source>
        <dbReference type="Proteomes" id="UP000287651"/>
    </source>
</evidence>